<dbReference type="AlphaFoldDB" id="F5T0L2"/>
<dbReference type="InterPro" id="IPR040531">
    <property type="entry name" value="DUF5623"/>
</dbReference>
<evidence type="ECO:0000313" key="2">
    <source>
        <dbReference type="EMBL" id="EGL53854.1"/>
    </source>
</evidence>
<protein>
    <recommendedName>
        <fullName evidence="1">DUF5623 domain-containing protein</fullName>
    </recommendedName>
</protein>
<dbReference type="eggNOG" id="ENOG5031NGQ">
    <property type="taxonomic scope" value="Bacteria"/>
</dbReference>
<proteinExistence type="predicted"/>
<feature type="domain" description="DUF5623" evidence="1">
    <location>
        <begin position="308"/>
        <end position="425"/>
    </location>
</feature>
<dbReference type="Pfam" id="PF18536">
    <property type="entry name" value="DUF5623"/>
    <property type="match status" value="1"/>
</dbReference>
<dbReference type="Proteomes" id="UP000003544">
    <property type="component" value="Unassembled WGS sequence"/>
</dbReference>
<gene>
    <name evidence="2" type="ORF">MAMP_00088</name>
</gene>
<name>F5T0L2_9GAMM</name>
<dbReference type="EMBL" id="AFIG01000002">
    <property type="protein sequence ID" value="EGL53854.1"/>
    <property type="molecule type" value="Genomic_DNA"/>
</dbReference>
<sequence length="431" mass="49381">MLTEKVRPSTLNGIKRRAKQLKKAYSIHHHEALDIAAKEAGYENYNHARNCLTNKNLSISKHQLFFTVYWYDRESHERGRELLEIELSKPLLDTATKNELKYSNGLAEFRLASPDHFVSDVVIHSKQAAVEKICKAVRALRFMEATGLKPSQDIFAAYPEKDPKNRLPKTDHATDWYDPKTGQFILIDEPYPNSVFNAEREAWAAKHKWSLQPSKWPGMYFPGMSKLYVATDATTGYDFAGLMSKIDNIPQPLTLENWTGTSAEGHEIFYSPLCKTPQDKNRAVAKGTIYRTPSKKTAPMRYWDSVDNERRPNAKMSVENHQLAARMIKAIEESVAKPRTVNNRLSSIKSTLEDWFLAEHSRKITDLYDYFYYGEIDGNDPLISQVASSKGVVELLKHLKRLLEECYVDCEPLRRMTGKLTTSIKLTSKLL</sequence>
<dbReference type="RefSeq" id="WP_007146102.1">
    <property type="nucleotide sequence ID" value="NZ_AFIG01000002.1"/>
</dbReference>
<evidence type="ECO:0000259" key="1">
    <source>
        <dbReference type="Pfam" id="PF18536"/>
    </source>
</evidence>
<accession>F5T0L2</accession>
<dbReference type="OrthoDB" id="6059332at2"/>
<dbReference type="Gene3D" id="1.20.1260.40">
    <property type="match status" value="1"/>
</dbReference>
<comment type="caution">
    <text evidence="2">The sequence shown here is derived from an EMBL/GenBank/DDBJ whole genome shotgun (WGS) entry which is preliminary data.</text>
</comment>
<keyword evidence="3" id="KW-1185">Reference proteome</keyword>
<organism evidence="2 3">
    <name type="scientific">Methylophaga aminisulfidivorans MP</name>
    <dbReference type="NCBI Taxonomy" id="1026882"/>
    <lineage>
        <taxon>Bacteria</taxon>
        <taxon>Pseudomonadati</taxon>
        <taxon>Pseudomonadota</taxon>
        <taxon>Gammaproteobacteria</taxon>
        <taxon>Thiotrichales</taxon>
        <taxon>Piscirickettsiaceae</taxon>
        <taxon>Methylophaga</taxon>
    </lineage>
</organism>
<evidence type="ECO:0000313" key="3">
    <source>
        <dbReference type="Proteomes" id="UP000003544"/>
    </source>
</evidence>
<reference evidence="2 3" key="1">
    <citation type="journal article" date="2011" name="J. Bacteriol.">
        <title>Draft genome sequence of Methylophaga aminisulfidivorans MP T.</title>
        <authorList>
            <person name="Han G.H."/>
            <person name="Kim W."/>
            <person name="Chun J."/>
            <person name="Kim S.W."/>
        </authorList>
    </citation>
    <scope>NUCLEOTIDE SEQUENCE [LARGE SCALE GENOMIC DNA]</scope>
    <source>
        <strain evidence="3">MP(T)</strain>
    </source>
</reference>